<comment type="caution">
    <text evidence="3">The sequence shown here is derived from an EMBL/GenBank/DDBJ whole genome shotgun (WGS) entry which is preliminary data.</text>
</comment>
<keyword evidence="2" id="KW-1133">Transmembrane helix</keyword>
<organism evidence="3 4">
    <name type="scientific">Mycolicibacterium aromaticivorans JS19b1 = JCM 16368</name>
    <dbReference type="NCBI Taxonomy" id="1440774"/>
    <lineage>
        <taxon>Bacteria</taxon>
        <taxon>Bacillati</taxon>
        <taxon>Actinomycetota</taxon>
        <taxon>Actinomycetes</taxon>
        <taxon>Mycobacteriales</taxon>
        <taxon>Mycobacteriaceae</taxon>
        <taxon>Mycolicibacterium</taxon>
    </lineage>
</organism>
<dbReference type="AlphaFoldDB" id="A0A064CL17"/>
<protein>
    <submittedName>
        <fullName evidence="3">Uncharacterized protein</fullName>
    </submittedName>
</protein>
<accession>A0A064CL17</accession>
<name>A0A064CL17_9MYCO</name>
<dbReference type="STRING" id="1440774.Y900_015650"/>
<gene>
    <name evidence="3" type="ORF">Y900_015650</name>
</gene>
<evidence type="ECO:0000313" key="4">
    <source>
        <dbReference type="Proteomes" id="UP000022835"/>
    </source>
</evidence>
<evidence type="ECO:0000313" key="3">
    <source>
        <dbReference type="EMBL" id="KDF00337.1"/>
    </source>
</evidence>
<feature type="compositionally biased region" description="Low complexity" evidence="1">
    <location>
        <begin position="58"/>
        <end position="100"/>
    </location>
</feature>
<reference evidence="3" key="1">
    <citation type="submission" date="2014-05" db="EMBL/GenBank/DDBJ databases">
        <title>Genome sequence of Mycobacterium aromaticivorans strain JS19b1T (= DSM 45407T).</title>
        <authorList>
            <person name="Kwak Y."/>
            <person name="Park G.-S."/>
            <person name="Li Q.X."/>
            <person name="Lee S.-E."/>
            <person name="Shin J.-H."/>
        </authorList>
    </citation>
    <scope>NUCLEOTIDE SEQUENCE [LARGE SCALE GENOMIC DNA]</scope>
    <source>
        <strain evidence="3">JS19b1</strain>
    </source>
</reference>
<dbReference type="eggNOG" id="ENOG5031XUZ">
    <property type="taxonomic scope" value="Bacteria"/>
</dbReference>
<sequence length="135" mass="13868">MDADEEKGDGGHDGQQNTLVYVSGVAALVLLAILVYAVLDTSDSSQRRDGPVTYAPAISTTTSSSKTTSSTSRTTSTRISTTDLNPGSAPSTSTSPSDTSGEVVIPSETEYTTPTTTVTLTNPYATTSVPNAGRT</sequence>
<keyword evidence="4" id="KW-1185">Reference proteome</keyword>
<dbReference type="EMBL" id="JALN02000001">
    <property type="protein sequence ID" value="KDF00337.1"/>
    <property type="molecule type" value="Genomic_DNA"/>
</dbReference>
<dbReference type="Proteomes" id="UP000022835">
    <property type="component" value="Unassembled WGS sequence"/>
</dbReference>
<keyword evidence="2" id="KW-0472">Membrane</keyword>
<feature type="region of interest" description="Disordered" evidence="1">
    <location>
        <begin position="42"/>
        <end position="135"/>
    </location>
</feature>
<evidence type="ECO:0000256" key="1">
    <source>
        <dbReference type="SAM" id="MobiDB-lite"/>
    </source>
</evidence>
<feature type="compositionally biased region" description="Low complexity" evidence="1">
    <location>
        <begin position="108"/>
        <end position="127"/>
    </location>
</feature>
<proteinExistence type="predicted"/>
<feature type="transmembrane region" description="Helical" evidence="2">
    <location>
        <begin position="20"/>
        <end position="39"/>
    </location>
</feature>
<keyword evidence="2" id="KW-0812">Transmembrane</keyword>
<evidence type="ECO:0000256" key="2">
    <source>
        <dbReference type="SAM" id="Phobius"/>
    </source>
</evidence>